<protein>
    <recommendedName>
        <fullName evidence="4">Secreted protein</fullName>
    </recommendedName>
</protein>
<dbReference type="Proteomes" id="UP001432322">
    <property type="component" value="Unassembled WGS sequence"/>
</dbReference>
<feature type="non-terminal residue" evidence="2">
    <location>
        <position position="1"/>
    </location>
</feature>
<proteinExistence type="predicted"/>
<dbReference type="AlphaFoldDB" id="A0AAV5VZF3"/>
<comment type="caution">
    <text evidence="2">The sequence shown here is derived from an EMBL/GenBank/DDBJ whole genome shotgun (WGS) entry which is preliminary data.</text>
</comment>
<dbReference type="EMBL" id="BTSY01000004">
    <property type="protein sequence ID" value="GMT23774.1"/>
    <property type="molecule type" value="Genomic_DNA"/>
</dbReference>
<name>A0AAV5VZF3_9BILA</name>
<keyword evidence="1" id="KW-0812">Transmembrane</keyword>
<evidence type="ECO:0000313" key="2">
    <source>
        <dbReference type="EMBL" id="GMT23774.1"/>
    </source>
</evidence>
<keyword evidence="1" id="KW-0472">Membrane</keyword>
<keyword evidence="1" id="KW-1133">Transmembrane helix</keyword>
<accession>A0AAV5VZF3</accession>
<evidence type="ECO:0008006" key="4">
    <source>
        <dbReference type="Google" id="ProtNLM"/>
    </source>
</evidence>
<reference evidence="2" key="1">
    <citation type="submission" date="2023-10" db="EMBL/GenBank/DDBJ databases">
        <title>Genome assembly of Pristionchus species.</title>
        <authorList>
            <person name="Yoshida K."/>
            <person name="Sommer R.J."/>
        </authorList>
    </citation>
    <scope>NUCLEOTIDE SEQUENCE</scope>
    <source>
        <strain evidence="2">RS5133</strain>
    </source>
</reference>
<feature type="transmembrane region" description="Helical" evidence="1">
    <location>
        <begin position="77"/>
        <end position="94"/>
    </location>
</feature>
<gene>
    <name evidence="2" type="ORF">PFISCL1PPCAC_15071</name>
</gene>
<sequence length="122" mass="12884">FFFSSSFFSSSFGFSSFFSPVFSSFFSPSFDAAAAVSDDGFVSSFFSSFLSGMAGPPVDFTGGCIADCPSPMAVTKFLSFGAGGLTGSFFLFFFPHPMRMSAICESKLMVMSSVASILLHCG</sequence>
<evidence type="ECO:0000313" key="3">
    <source>
        <dbReference type="Proteomes" id="UP001432322"/>
    </source>
</evidence>
<organism evidence="2 3">
    <name type="scientific">Pristionchus fissidentatus</name>
    <dbReference type="NCBI Taxonomy" id="1538716"/>
    <lineage>
        <taxon>Eukaryota</taxon>
        <taxon>Metazoa</taxon>
        <taxon>Ecdysozoa</taxon>
        <taxon>Nematoda</taxon>
        <taxon>Chromadorea</taxon>
        <taxon>Rhabditida</taxon>
        <taxon>Rhabditina</taxon>
        <taxon>Diplogasteromorpha</taxon>
        <taxon>Diplogasteroidea</taxon>
        <taxon>Neodiplogasteridae</taxon>
        <taxon>Pristionchus</taxon>
    </lineage>
</organism>
<keyword evidence="3" id="KW-1185">Reference proteome</keyword>
<evidence type="ECO:0000256" key="1">
    <source>
        <dbReference type="SAM" id="Phobius"/>
    </source>
</evidence>